<proteinExistence type="predicted"/>
<protein>
    <submittedName>
        <fullName evidence="1">Uncharacterized protein</fullName>
    </submittedName>
</protein>
<organism evidence="1 2">
    <name type="scientific">Babesia ovata</name>
    <dbReference type="NCBI Taxonomy" id="189622"/>
    <lineage>
        <taxon>Eukaryota</taxon>
        <taxon>Sar</taxon>
        <taxon>Alveolata</taxon>
        <taxon>Apicomplexa</taxon>
        <taxon>Aconoidasida</taxon>
        <taxon>Piroplasmida</taxon>
        <taxon>Babesiidae</taxon>
        <taxon>Babesia</taxon>
    </lineage>
</organism>
<dbReference type="AlphaFoldDB" id="A0A2H6KIA3"/>
<comment type="caution">
    <text evidence="1">The sequence shown here is derived from an EMBL/GenBank/DDBJ whole genome shotgun (WGS) entry which is preliminary data.</text>
</comment>
<accession>A0A2H6KIA3</accession>
<dbReference type="RefSeq" id="XP_028868959.1">
    <property type="nucleotide sequence ID" value="XM_029013126.1"/>
</dbReference>
<dbReference type="VEuPathDB" id="PiroplasmaDB:BOVATA_042090"/>
<dbReference type="GeneID" id="39876486"/>
<sequence length="176" mass="21086">MRSVFFLLKKLRFCRNAAGLPSLRAVIHRPFAGFFGYHGLSQAKFSVQVASNFSLYCNRRAYNPARNIDWVGIKRQWRAKQLLMKKRKLKNHPRVALRFRLTRFGWERLQQGRRGKKLHLSAQQRRNKKRIRFVSRHDLVKLARQMPGHRLRIRDPPLINSPNIQHFRRSINKYFA</sequence>
<dbReference type="Proteomes" id="UP000236319">
    <property type="component" value="Unassembled WGS sequence"/>
</dbReference>
<gene>
    <name evidence="1" type="ORF">BOVATA_042090</name>
</gene>
<reference evidence="1 2" key="1">
    <citation type="journal article" date="2017" name="BMC Genomics">
        <title>Whole-genome assembly of Babesia ovata and comparative genomics between closely related pathogens.</title>
        <authorList>
            <person name="Yamagishi J."/>
            <person name="Asada M."/>
            <person name="Hakimi H."/>
            <person name="Tanaka T.Q."/>
            <person name="Sugimoto C."/>
            <person name="Kawazu S."/>
        </authorList>
    </citation>
    <scope>NUCLEOTIDE SEQUENCE [LARGE SCALE GENOMIC DNA]</scope>
    <source>
        <strain evidence="1 2">Miyake</strain>
    </source>
</reference>
<dbReference type="EMBL" id="BDSA01000006">
    <property type="protein sequence ID" value="GBE62716.1"/>
    <property type="molecule type" value="Genomic_DNA"/>
</dbReference>
<evidence type="ECO:0000313" key="1">
    <source>
        <dbReference type="EMBL" id="GBE62716.1"/>
    </source>
</evidence>
<keyword evidence="2" id="KW-1185">Reference proteome</keyword>
<evidence type="ECO:0000313" key="2">
    <source>
        <dbReference type="Proteomes" id="UP000236319"/>
    </source>
</evidence>
<dbReference type="OrthoDB" id="364344at2759"/>
<name>A0A2H6KIA3_9APIC</name>